<proteinExistence type="predicted"/>
<evidence type="ECO:0000313" key="2">
    <source>
        <dbReference type="EMBL" id="ROT35974.1"/>
    </source>
</evidence>
<evidence type="ECO:0000313" key="3">
    <source>
        <dbReference type="Proteomes" id="UP000272025"/>
    </source>
</evidence>
<dbReference type="RefSeq" id="XP_028463780.1">
    <property type="nucleotide sequence ID" value="XM_028615478.1"/>
</dbReference>
<dbReference type="Proteomes" id="UP000272025">
    <property type="component" value="Unassembled WGS sequence"/>
</dbReference>
<gene>
    <name evidence="2" type="ORF">SODALDRAFT_55450</name>
</gene>
<sequence>MQQRAIFAVVPTDAGALLLHPLPLLALLPLFPFLLLPVHRRRRRRRQDYSDWCFLGSSYSLRTTLSPFWIIDFTLLVDFPSLLSLRPTSPSLSPATLSSKRETNTFFFDTPVLADLSRPASRVTRLIIPCSFPMP</sequence>
<name>A0A3N2PNG4_SODAK</name>
<protein>
    <submittedName>
        <fullName evidence="2">Uncharacterized protein</fullName>
    </submittedName>
</protein>
<organism evidence="2 3">
    <name type="scientific">Sodiomyces alkalinus (strain CBS 110278 / VKM F-3762 / F11)</name>
    <name type="common">Alkaliphilic filamentous fungus</name>
    <dbReference type="NCBI Taxonomy" id="1314773"/>
    <lineage>
        <taxon>Eukaryota</taxon>
        <taxon>Fungi</taxon>
        <taxon>Dikarya</taxon>
        <taxon>Ascomycota</taxon>
        <taxon>Pezizomycotina</taxon>
        <taxon>Sordariomycetes</taxon>
        <taxon>Hypocreomycetidae</taxon>
        <taxon>Glomerellales</taxon>
        <taxon>Plectosphaerellaceae</taxon>
        <taxon>Sodiomyces</taxon>
    </lineage>
</organism>
<accession>A0A3N2PNG4</accession>
<keyword evidence="3" id="KW-1185">Reference proteome</keyword>
<evidence type="ECO:0000256" key="1">
    <source>
        <dbReference type="SAM" id="Phobius"/>
    </source>
</evidence>
<keyword evidence="1" id="KW-0472">Membrane</keyword>
<keyword evidence="1" id="KW-1133">Transmembrane helix</keyword>
<dbReference type="AlphaFoldDB" id="A0A3N2PNG4"/>
<reference evidence="2 3" key="1">
    <citation type="journal article" date="2018" name="Mol. Ecol.">
        <title>The obligate alkalophilic soda-lake fungus Sodiomyces alkalinus has shifted to a protein diet.</title>
        <authorList>
            <person name="Grum-Grzhimaylo A.A."/>
            <person name="Falkoski D.L."/>
            <person name="van den Heuvel J."/>
            <person name="Valero-Jimenez C.A."/>
            <person name="Min B."/>
            <person name="Choi I.G."/>
            <person name="Lipzen A."/>
            <person name="Daum C.G."/>
            <person name="Aanen D.K."/>
            <person name="Tsang A."/>
            <person name="Henrissat B."/>
            <person name="Bilanenko E.N."/>
            <person name="de Vries R.P."/>
            <person name="van Kan J.A.L."/>
            <person name="Grigoriev I.V."/>
            <person name="Debets A.J.M."/>
        </authorList>
    </citation>
    <scope>NUCLEOTIDE SEQUENCE [LARGE SCALE GENOMIC DNA]</scope>
    <source>
        <strain evidence="2 3">F11</strain>
    </source>
</reference>
<feature type="transmembrane region" description="Helical" evidence="1">
    <location>
        <begin position="17"/>
        <end position="36"/>
    </location>
</feature>
<keyword evidence="1" id="KW-0812">Transmembrane</keyword>
<dbReference type="GeneID" id="39583955"/>
<dbReference type="EMBL" id="ML119060">
    <property type="protein sequence ID" value="ROT35974.1"/>
    <property type="molecule type" value="Genomic_DNA"/>
</dbReference>